<name>A0A9P6LST8_9FUNG</name>
<evidence type="ECO:0000313" key="2">
    <source>
        <dbReference type="EMBL" id="KAF9931723.1"/>
    </source>
</evidence>
<evidence type="ECO:0000256" key="1">
    <source>
        <dbReference type="SAM" id="MobiDB-lite"/>
    </source>
</evidence>
<reference evidence="2" key="1">
    <citation type="journal article" date="2020" name="Fungal Divers.">
        <title>Resolving the Mortierellaceae phylogeny through synthesis of multi-gene phylogenetics and phylogenomics.</title>
        <authorList>
            <person name="Vandepol N."/>
            <person name="Liber J."/>
            <person name="Desiro A."/>
            <person name="Na H."/>
            <person name="Kennedy M."/>
            <person name="Barry K."/>
            <person name="Grigoriev I.V."/>
            <person name="Miller A.N."/>
            <person name="O'Donnell K."/>
            <person name="Stajich J.E."/>
            <person name="Bonito G."/>
        </authorList>
    </citation>
    <scope>NUCLEOTIDE SEQUENCE</scope>
    <source>
        <strain evidence="2">MES-2147</strain>
    </source>
</reference>
<organism evidence="2 3">
    <name type="scientific">Modicella reniformis</name>
    <dbReference type="NCBI Taxonomy" id="1440133"/>
    <lineage>
        <taxon>Eukaryota</taxon>
        <taxon>Fungi</taxon>
        <taxon>Fungi incertae sedis</taxon>
        <taxon>Mucoromycota</taxon>
        <taxon>Mortierellomycotina</taxon>
        <taxon>Mortierellomycetes</taxon>
        <taxon>Mortierellales</taxon>
        <taxon>Mortierellaceae</taxon>
        <taxon>Modicella</taxon>
    </lineage>
</organism>
<dbReference type="Proteomes" id="UP000749646">
    <property type="component" value="Unassembled WGS sequence"/>
</dbReference>
<dbReference type="AlphaFoldDB" id="A0A9P6LST8"/>
<protein>
    <submittedName>
        <fullName evidence="2">Uncharacterized protein</fullName>
    </submittedName>
</protein>
<evidence type="ECO:0000313" key="3">
    <source>
        <dbReference type="Proteomes" id="UP000749646"/>
    </source>
</evidence>
<feature type="region of interest" description="Disordered" evidence="1">
    <location>
        <begin position="81"/>
        <end position="110"/>
    </location>
</feature>
<accession>A0A9P6LST8</accession>
<comment type="caution">
    <text evidence="2">The sequence shown here is derived from an EMBL/GenBank/DDBJ whole genome shotgun (WGS) entry which is preliminary data.</text>
</comment>
<gene>
    <name evidence="2" type="ORF">BGZ65_004753</name>
</gene>
<keyword evidence="3" id="KW-1185">Reference proteome</keyword>
<proteinExistence type="predicted"/>
<feature type="compositionally biased region" description="Basic and acidic residues" evidence="1">
    <location>
        <begin position="81"/>
        <end position="95"/>
    </location>
</feature>
<sequence length="110" mass="11386">MQRPTPERYACWAFSVVESGGEGGGVDVDMFLDPLLWQMETLPGADSGAVVGMGYETAAGSIEGDIDWPSLEVMEGGEVGDRMDAMGIDGDKGDSRLQGLGDPATGGGDL</sequence>
<dbReference type="EMBL" id="JAAAHW010010036">
    <property type="protein sequence ID" value="KAF9931723.1"/>
    <property type="molecule type" value="Genomic_DNA"/>
</dbReference>